<evidence type="ECO:0000256" key="1">
    <source>
        <dbReference type="SAM" id="MobiDB-lite"/>
    </source>
</evidence>
<dbReference type="Proteomes" id="UP000015106">
    <property type="component" value="Chromosome 1"/>
</dbReference>
<feature type="region of interest" description="Disordered" evidence="1">
    <location>
        <begin position="93"/>
        <end position="135"/>
    </location>
</feature>
<dbReference type="AlphaFoldDB" id="A0A8R7JZP1"/>
<dbReference type="PROSITE" id="PS51257">
    <property type="entry name" value="PROKAR_LIPOPROTEIN"/>
    <property type="match status" value="1"/>
</dbReference>
<reference evidence="2" key="2">
    <citation type="submission" date="2018-03" db="EMBL/GenBank/DDBJ databases">
        <title>The Triticum urartu genome reveals the dynamic nature of wheat genome evolution.</title>
        <authorList>
            <person name="Ling H."/>
            <person name="Ma B."/>
            <person name="Shi X."/>
            <person name="Liu H."/>
            <person name="Dong L."/>
            <person name="Sun H."/>
            <person name="Cao Y."/>
            <person name="Gao Q."/>
            <person name="Zheng S."/>
            <person name="Li Y."/>
            <person name="Yu Y."/>
            <person name="Du H."/>
            <person name="Qi M."/>
            <person name="Li Y."/>
            <person name="Yu H."/>
            <person name="Cui Y."/>
            <person name="Wang N."/>
            <person name="Chen C."/>
            <person name="Wu H."/>
            <person name="Zhao Y."/>
            <person name="Zhang J."/>
            <person name="Li Y."/>
            <person name="Zhou W."/>
            <person name="Zhang B."/>
            <person name="Hu W."/>
            <person name="Eijk M."/>
            <person name="Tang J."/>
            <person name="Witsenboer H."/>
            <person name="Zhao S."/>
            <person name="Li Z."/>
            <person name="Zhang A."/>
            <person name="Wang D."/>
            <person name="Liang C."/>
        </authorList>
    </citation>
    <scope>NUCLEOTIDE SEQUENCE [LARGE SCALE GENOMIC DNA]</scope>
    <source>
        <strain evidence="2">cv. G1812</strain>
    </source>
</reference>
<evidence type="ECO:0000313" key="3">
    <source>
        <dbReference type="Proteomes" id="UP000015106"/>
    </source>
</evidence>
<name>A0A8R7JZP1_TRIUA</name>
<sequence length="135" mass="14450">MRPSPGQGYIAAAFACRRSPPADPWEKAGNCRASDRLGEAPLRRDVAGGRVGAHQDGVHHQRPPFLLRHFVGVGAANGAEVNADADGCRRACPGRGWSRRSSSRRAPGLQVEDDGGDSTCVPEGRRSSSRFPHRV</sequence>
<organism evidence="2 3">
    <name type="scientific">Triticum urartu</name>
    <name type="common">Red wild einkorn</name>
    <name type="synonym">Crithodium urartu</name>
    <dbReference type="NCBI Taxonomy" id="4572"/>
    <lineage>
        <taxon>Eukaryota</taxon>
        <taxon>Viridiplantae</taxon>
        <taxon>Streptophyta</taxon>
        <taxon>Embryophyta</taxon>
        <taxon>Tracheophyta</taxon>
        <taxon>Spermatophyta</taxon>
        <taxon>Magnoliopsida</taxon>
        <taxon>Liliopsida</taxon>
        <taxon>Poales</taxon>
        <taxon>Poaceae</taxon>
        <taxon>BOP clade</taxon>
        <taxon>Pooideae</taxon>
        <taxon>Triticodae</taxon>
        <taxon>Triticeae</taxon>
        <taxon>Triticinae</taxon>
        <taxon>Triticum</taxon>
    </lineage>
</organism>
<dbReference type="EnsemblPlants" id="TuG1812G0100001148.01.T01">
    <property type="protein sequence ID" value="TuG1812G0100001148.01.T01"/>
    <property type="gene ID" value="TuG1812G0100001148.01"/>
</dbReference>
<dbReference type="Gramene" id="TuG1812G0100001148.01.T01">
    <property type="protein sequence ID" value="TuG1812G0100001148.01.T01"/>
    <property type="gene ID" value="TuG1812G0100001148.01"/>
</dbReference>
<evidence type="ECO:0000313" key="2">
    <source>
        <dbReference type="EnsemblPlants" id="TuG1812G0100001148.01.T01"/>
    </source>
</evidence>
<keyword evidence="3" id="KW-1185">Reference proteome</keyword>
<reference evidence="3" key="1">
    <citation type="journal article" date="2013" name="Nature">
        <title>Draft genome of the wheat A-genome progenitor Triticum urartu.</title>
        <authorList>
            <person name="Ling H.Q."/>
            <person name="Zhao S."/>
            <person name="Liu D."/>
            <person name="Wang J."/>
            <person name="Sun H."/>
            <person name="Zhang C."/>
            <person name="Fan H."/>
            <person name="Li D."/>
            <person name="Dong L."/>
            <person name="Tao Y."/>
            <person name="Gao C."/>
            <person name="Wu H."/>
            <person name="Li Y."/>
            <person name="Cui Y."/>
            <person name="Guo X."/>
            <person name="Zheng S."/>
            <person name="Wang B."/>
            <person name="Yu K."/>
            <person name="Liang Q."/>
            <person name="Yang W."/>
            <person name="Lou X."/>
            <person name="Chen J."/>
            <person name="Feng M."/>
            <person name="Jian J."/>
            <person name="Zhang X."/>
            <person name="Luo G."/>
            <person name="Jiang Y."/>
            <person name="Liu J."/>
            <person name="Wang Z."/>
            <person name="Sha Y."/>
            <person name="Zhang B."/>
            <person name="Wu H."/>
            <person name="Tang D."/>
            <person name="Shen Q."/>
            <person name="Xue P."/>
            <person name="Zou S."/>
            <person name="Wang X."/>
            <person name="Liu X."/>
            <person name="Wang F."/>
            <person name="Yang Y."/>
            <person name="An X."/>
            <person name="Dong Z."/>
            <person name="Zhang K."/>
            <person name="Zhang X."/>
            <person name="Luo M.C."/>
            <person name="Dvorak J."/>
            <person name="Tong Y."/>
            <person name="Wang J."/>
            <person name="Yang H."/>
            <person name="Li Z."/>
            <person name="Wang D."/>
            <person name="Zhang A."/>
            <person name="Wang J."/>
        </authorList>
    </citation>
    <scope>NUCLEOTIDE SEQUENCE</scope>
    <source>
        <strain evidence="3">cv. G1812</strain>
    </source>
</reference>
<protein>
    <submittedName>
        <fullName evidence="2">Uncharacterized protein</fullName>
    </submittedName>
</protein>
<accession>A0A8R7JZP1</accession>
<proteinExistence type="predicted"/>
<reference evidence="2" key="3">
    <citation type="submission" date="2022-06" db="UniProtKB">
        <authorList>
            <consortium name="EnsemblPlants"/>
        </authorList>
    </citation>
    <scope>IDENTIFICATION</scope>
</reference>